<keyword evidence="4 6" id="KW-1133">Transmembrane helix</keyword>
<dbReference type="PANTHER" id="PTHR47755">
    <property type="entry name" value="CELL DIVISION PROTEIN FTSX"/>
    <property type="match status" value="1"/>
</dbReference>
<dbReference type="EMBL" id="JACIJP010000004">
    <property type="protein sequence ID" value="MBB6124925.1"/>
    <property type="molecule type" value="Genomic_DNA"/>
</dbReference>
<keyword evidence="8" id="KW-0132">Cell division</keyword>
<evidence type="ECO:0000256" key="3">
    <source>
        <dbReference type="ARBA" id="ARBA00022692"/>
    </source>
</evidence>
<accession>A0A841J8T5</accession>
<protein>
    <submittedName>
        <fullName evidence="8">Cell division transport system permease protein</fullName>
    </submittedName>
</protein>
<dbReference type="GO" id="GO:0051301">
    <property type="term" value="P:cell division"/>
    <property type="evidence" value="ECO:0007669"/>
    <property type="project" value="UniProtKB-KW"/>
</dbReference>
<proteinExistence type="predicted"/>
<dbReference type="InterPro" id="IPR003838">
    <property type="entry name" value="ABC3_permease_C"/>
</dbReference>
<dbReference type="InterPro" id="IPR004513">
    <property type="entry name" value="FtsX"/>
</dbReference>
<comment type="subcellular location">
    <subcellularLocation>
        <location evidence="1">Cell membrane</location>
        <topology evidence="1">Multi-pass membrane protein</topology>
    </subcellularLocation>
</comment>
<feature type="transmembrane region" description="Helical" evidence="6">
    <location>
        <begin position="30"/>
        <end position="54"/>
    </location>
</feature>
<name>A0A841J8T5_9SPHN</name>
<evidence type="ECO:0000313" key="8">
    <source>
        <dbReference type="EMBL" id="MBB6124925.1"/>
    </source>
</evidence>
<organism evidence="8 9">
    <name type="scientific">Sphingobium subterraneum</name>
    <dbReference type="NCBI Taxonomy" id="627688"/>
    <lineage>
        <taxon>Bacteria</taxon>
        <taxon>Pseudomonadati</taxon>
        <taxon>Pseudomonadota</taxon>
        <taxon>Alphaproteobacteria</taxon>
        <taxon>Sphingomonadales</taxon>
        <taxon>Sphingomonadaceae</taxon>
        <taxon>Sphingobium</taxon>
    </lineage>
</organism>
<evidence type="ECO:0000256" key="5">
    <source>
        <dbReference type="ARBA" id="ARBA00023136"/>
    </source>
</evidence>
<keyword evidence="9" id="KW-1185">Reference proteome</keyword>
<gene>
    <name evidence="8" type="ORF">FHS92_002678</name>
</gene>
<feature type="domain" description="ABC3 transporter permease C-terminal" evidence="7">
    <location>
        <begin position="179"/>
        <end position="297"/>
    </location>
</feature>
<feature type="transmembrane region" description="Helical" evidence="6">
    <location>
        <begin position="270"/>
        <end position="290"/>
    </location>
</feature>
<dbReference type="Pfam" id="PF02687">
    <property type="entry name" value="FtsX"/>
    <property type="match status" value="1"/>
</dbReference>
<evidence type="ECO:0000256" key="2">
    <source>
        <dbReference type="ARBA" id="ARBA00022475"/>
    </source>
</evidence>
<dbReference type="PANTHER" id="PTHR47755:SF1">
    <property type="entry name" value="CELL DIVISION PROTEIN FTSX"/>
    <property type="match status" value="1"/>
</dbReference>
<dbReference type="Proteomes" id="UP000552700">
    <property type="component" value="Unassembled WGS sequence"/>
</dbReference>
<feature type="transmembrane region" description="Helical" evidence="6">
    <location>
        <begin position="232"/>
        <end position="250"/>
    </location>
</feature>
<keyword evidence="2" id="KW-1003">Cell membrane</keyword>
<dbReference type="GO" id="GO:0032153">
    <property type="term" value="C:cell division site"/>
    <property type="evidence" value="ECO:0007669"/>
    <property type="project" value="TreeGrafter"/>
</dbReference>
<evidence type="ECO:0000256" key="1">
    <source>
        <dbReference type="ARBA" id="ARBA00004651"/>
    </source>
</evidence>
<dbReference type="RefSeq" id="WP_184081216.1">
    <property type="nucleotide sequence ID" value="NZ_JACIJP010000004.1"/>
</dbReference>
<feature type="transmembrane region" description="Helical" evidence="6">
    <location>
        <begin position="173"/>
        <end position="196"/>
    </location>
</feature>
<reference evidence="8 9" key="1">
    <citation type="submission" date="2020-08" db="EMBL/GenBank/DDBJ databases">
        <title>Genomic Encyclopedia of Type Strains, Phase IV (KMG-IV): sequencing the most valuable type-strain genomes for metagenomic binning, comparative biology and taxonomic classification.</title>
        <authorList>
            <person name="Goeker M."/>
        </authorList>
    </citation>
    <scope>NUCLEOTIDE SEQUENCE [LARGE SCALE GENOMIC DNA]</scope>
    <source>
        <strain evidence="8 9">DSM 102255</strain>
    </source>
</reference>
<dbReference type="GO" id="GO:0005886">
    <property type="term" value="C:plasma membrane"/>
    <property type="evidence" value="ECO:0007669"/>
    <property type="project" value="UniProtKB-SubCell"/>
</dbReference>
<keyword evidence="5 6" id="KW-0472">Membrane</keyword>
<keyword evidence="8" id="KW-0131">Cell cycle</keyword>
<sequence>MSRVDNPRRAAAAARNRLLPEGRVGGPMPWVIAIMMFLTILAAAAGLGLANGLWTLRGELAGRSTVQLVEADRVVRDALAQRIATRLRALPAVAAVDIVPQSALADQLRPWLGEAADGTDLPVPALIDISVRPEASAQAMAEIRTALNRIAPQTRIEAHAAYLAPVERLMRSLMWLAALLVALMLVATGAVVMLAARGAHAANRATIDILHLMGATDVQVARLFQRRTALDALFGGALGLVTAAGAIMLLGDRLAATGSELTGLVHLPGWAWVILPLIPVGAVLLAMLTARTTVRRALERSL</sequence>
<dbReference type="AlphaFoldDB" id="A0A841J8T5"/>
<evidence type="ECO:0000259" key="7">
    <source>
        <dbReference type="Pfam" id="PF02687"/>
    </source>
</evidence>
<evidence type="ECO:0000256" key="4">
    <source>
        <dbReference type="ARBA" id="ARBA00022989"/>
    </source>
</evidence>
<keyword evidence="3 6" id="KW-0812">Transmembrane</keyword>
<comment type="caution">
    <text evidence="8">The sequence shown here is derived from an EMBL/GenBank/DDBJ whole genome shotgun (WGS) entry which is preliminary data.</text>
</comment>
<evidence type="ECO:0000313" key="9">
    <source>
        <dbReference type="Proteomes" id="UP000552700"/>
    </source>
</evidence>
<evidence type="ECO:0000256" key="6">
    <source>
        <dbReference type="SAM" id="Phobius"/>
    </source>
</evidence>